<dbReference type="SMART" id="SM00382">
    <property type="entry name" value="AAA"/>
    <property type="match status" value="1"/>
</dbReference>
<dbReference type="GO" id="GO:0009401">
    <property type="term" value="P:phosphoenolpyruvate-dependent sugar phosphotransferase system"/>
    <property type="evidence" value="ECO:0007669"/>
    <property type="project" value="InterPro"/>
</dbReference>
<keyword evidence="2" id="KW-1185">Reference proteome</keyword>
<dbReference type="PROSITE" id="PS51096">
    <property type="entry name" value="PTS_EIIA_TYPE_4"/>
    <property type="match status" value="1"/>
</dbReference>
<dbReference type="GO" id="GO:0006355">
    <property type="term" value="P:regulation of DNA-templated transcription"/>
    <property type="evidence" value="ECO:0007669"/>
    <property type="project" value="InterPro"/>
</dbReference>
<dbReference type="PROSITE" id="PS50045">
    <property type="entry name" value="SIGMA54_INTERACT_4"/>
    <property type="match status" value="1"/>
</dbReference>
<sequence length="919" mass="104833">MKDNRENIVFAFLKENCERQKREGKALGCTTEYISKALNMQRTYVSSLLNSMYKNDKVIKLKHKPVIYIVKSDDNVIKKQKGNLLLNFKGLIGSDKSLKKCVQQAKAAMLYPPSGLHTLLLGGTGVGKTMFAECMYKFAVEDGILNYDAPFISFNCADFANNTQLLMSQLFGYKKGAFTGANEDKSGIVKEANFGILFLDEVHRLPPEGQEMLFYIIDKGEFKPLGEVKKSEKVNLLIICATTESVEDFLLPTLLRRIPMIITLPYLKERTLTERFELIGEFFKVESTRINKEISVTPEIIKSLLLYNCVGNIGQLKNDIQLGCANAFLRCVSKGSKKIQVDISDFNQYVKRGILNYKKHKENVDNLINENIRYVYTPRGVEKLVEKGQYGVTSSFYEEIEKRIAELKKRGISEKDIQMLMSIDVDNYFKRYIYKIDSTINREELSKVVDKGVISLVENFLDYATKELNRLFSQKVFYGLSMHLSSSFERIRHGKRIINYKLKEIIENHPDEYAVSMRFATMLEKEKGIKLPLDEVGFLAMFILSDIISQDKKENNPVVLIAMHGVSTASSMADVVNKLVGENNTYAYDMPLNKSTDTAYYELKELILDIDQGSGILLLVDMGSLGMFGEMISEETGIKIKVIDMATTVIGLECSRKAVLESNIDVIFDEVVDKIGFSIYYERKSFNTNEMNMNNVIITMCMTGEGSAIKLRKMIEDNINFENKNIEVFPMAILNKEDMNFKINKIAEEKNILCIVGTVNPEIYGIPYISVSELFRDNKYNKIQLLVNSVTANNKKVDVSDEVVISMLDNLKEDITAYDFNRYESLILIFIKNIERRLNITLEGDKKIGLAFHIACGIEKLKMGEELKENKNSDKLIEKYKDEIKIISEEMVLIEEDFKVKFSLGQAIYIIILINGFTL</sequence>
<dbReference type="InterPro" id="IPR002078">
    <property type="entry name" value="Sigma_54_int"/>
</dbReference>
<gene>
    <name evidence="1" type="primary">dgaR_3</name>
    <name evidence="1" type="ORF">CROST_031160</name>
</gene>
<dbReference type="Gene3D" id="1.10.1790.10">
    <property type="entry name" value="PRD domain"/>
    <property type="match status" value="2"/>
</dbReference>
<dbReference type="InterPro" id="IPR011608">
    <property type="entry name" value="PRD"/>
</dbReference>
<dbReference type="SUPFAM" id="SSF63520">
    <property type="entry name" value="PTS-regulatory domain, PRD"/>
    <property type="match status" value="2"/>
</dbReference>
<dbReference type="InterPro" id="IPR004701">
    <property type="entry name" value="PTS_EIIA_man-typ"/>
</dbReference>
<evidence type="ECO:0000313" key="1">
    <source>
        <dbReference type="EMBL" id="URZ12394.1"/>
    </source>
</evidence>
<dbReference type="Pfam" id="PF03610">
    <property type="entry name" value="EIIA-man"/>
    <property type="match status" value="1"/>
</dbReference>
<dbReference type="InterPro" id="IPR036662">
    <property type="entry name" value="PTS_EIIA_man-typ_sf"/>
</dbReference>
<dbReference type="Gene3D" id="3.40.50.510">
    <property type="entry name" value="Phosphotransferase system, mannose-type IIA component"/>
    <property type="match status" value="1"/>
</dbReference>
<dbReference type="AlphaFoldDB" id="A0A1S8M967"/>
<dbReference type="KEGG" id="crw:CROST_031160"/>
<evidence type="ECO:0000313" key="2">
    <source>
        <dbReference type="Proteomes" id="UP000190951"/>
    </source>
</evidence>
<dbReference type="CDD" id="cd00009">
    <property type="entry name" value="AAA"/>
    <property type="match status" value="1"/>
</dbReference>
<dbReference type="GO" id="GO:0016020">
    <property type="term" value="C:membrane"/>
    <property type="evidence" value="ECO:0007669"/>
    <property type="project" value="InterPro"/>
</dbReference>
<dbReference type="Proteomes" id="UP000190951">
    <property type="component" value="Chromosome"/>
</dbReference>
<dbReference type="PANTHER" id="PTHR32071:SF38">
    <property type="entry name" value="PSP OPERON TRANSCRIPTIONAL ACTIVATOR"/>
    <property type="match status" value="1"/>
</dbReference>
<dbReference type="InterPro" id="IPR036634">
    <property type="entry name" value="PRD_sf"/>
</dbReference>
<dbReference type="SUPFAM" id="SSF53062">
    <property type="entry name" value="PTS system fructose IIA component-like"/>
    <property type="match status" value="1"/>
</dbReference>
<name>A0A1S8M967_9CLOT</name>
<dbReference type="InterPro" id="IPR027417">
    <property type="entry name" value="P-loop_NTPase"/>
</dbReference>
<proteinExistence type="predicted"/>
<dbReference type="InterPro" id="IPR003593">
    <property type="entry name" value="AAA+_ATPase"/>
</dbReference>
<dbReference type="Pfam" id="PF00874">
    <property type="entry name" value="PRD"/>
    <property type="match status" value="2"/>
</dbReference>
<reference evidence="1 2" key="1">
    <citation type="submission" date="2022-04" db="EMBL/GenBank/DDBJ databases">
        <title>Genome sequence of C. roseum typestrain.</title>
        <authorList>
            <person name="Poehlein A."/>
            <person name="Schoch T."/>
            <person name="Duerre P."/>
            <person name="Daniel R."/>
        </authorList>
    </citation>
    <scope>NUCLEOTIDE SEQUENCE [LARGE SCALE GENOMIC DNA]</scope>
    <source>
        <strain evidence="1 2">DSM 7320</strain>
    </source>
</reference>
<dbReference type="Pfam" id="PF00158">
    <property type="entry name" value="Sigma54_activat"/>
    <property type="match status" value="1"/>
</dbReference>
<organism evidence="1 2">
    <name type="scientific">Clostridium felsineum</name>
    <dbReference type="NCBI Taxonomy" id="36839"/>
    <lineage>
        <taxon>Bacteria</taxon>
        <taxon>Bacillati</taxon>
        <taxon>Bacillota</taxon>
        <taxon>Clostridia</taxon>
        <taxon>Eubacteriales</taxon>
        <taxon>Clostridiaceae</taxon>
        <taxon>Clostridium</taxon>
    </lineage>
</organism>
<protein>
    <submittedName>
        <fullName evidence="1">Transcriptional regulatory protein DagR</fullName>
    </submittedName>
</protein>
<dbReference type="EMBL" id="CP096983">
    <property type="protein sequence ID" value="URZ12394.1"/>
    <property type="molecule type" value="Genomic_DNA"/>
</dbReference>
<dbReference type="RefSeq" id="WP_176091513.1">
    <property type="nucleotide sequence ID" value="NZ_CP096983.1"/>
</dbReference>
<dbReference type="Gene3D" id="3.40.50.300">
    <property type="entry name" value="P-loop containing nucleotide triphosphate hydrolases"/>
    <property type="match status" value="1"/>
</dbReference>
<dbReference type="PANTHER" id="PTHR32071">
    <property type="entry name" value="TRANSCRIPTIONAL REGULATORY PROTEIN"/>
    <property type="match status" value="1"/>
</dbReference>
<accession>A0A1S8M967</accession>
<dbReference type="SUPFAM" id="SSF52540">
    <property type="entry name" value="P-loop containing nucleoside triphosphate hydrolases"/>
    <property type="match status" value="1"/>
</dbReference>
<dbReference type="GO" id="GO:0005524">
    <property type="term" value="F:ATP binding"/>
    <property type="evidence" value="ECO:0007669"/>
    <property type="project" value="InterPro"/>
</dbReference>
<dbReference type="PROSITE" id="PS51372">
    <property type="entry name" value="PRD_2"/>
    <property type="match status" value="2"/>
</dbReference>
<dbReference type="STRING" id="84029.CROST_09980"/>